<dbReference type="RefSeq" id="WP_225425395.1">
    <property type="nucleotide sequence ID" value="NZ_AYZR01000004.1"/>
</dbReference>
<dbReference type="SUPFAM" id="SSF48371">
    <property type="entry name" value="ARM repeat"/>
    <property type="match status" value="1"/>
</dbReference>
<dbReference type="AlphaFoldDB" id="A0A0R2D3S5"/>
<sequence length="213" mass="25712">MEFKLLGQEVNREPMERYMKNKFPFLGIKSPDRKLQERELLKESRNWDTANLILEIQTLYQKPEREYQYVAIDLAQRNYQRFSLEELKTLLVIVDQKAWWDTVDSWRKVFASYAIKFPEHKLTIFNWFFQNESMWLRRISIIFQLTEKETLDTEMLTEAIETDQYTNEFFLQKAIGWALRNYSKVNPGWVGDFIATHELSNLAQREASKYLDN</sequence>
<dbReference type="EMBL" id="AYZR01000004">
    <property type="protein sequence ID" value="KRM94451.1"/>
    <property type="molecule type" value="Genomic_DNA"/>
</dbReference>
<dbReference type="Pfam" id="PF08713">
    <property type="entry name" value="DNA_alkylation"/>
    <property type="match status" value="1"/>
</dbReference>
<evidence type="ECO:0000313" key="1">
    <source>
        <dbReference type="EMBL" id="KRM94451.1"/>
    </source>
</evidence>
<keyword evidence="2" id="KW-1185">Reference proteome</keyword>
<gene>
    <name evidence="1" type="ORF">FC56_GL001407</name>
</gene>
<dbReference type="PATRIC" id="fig|1423802.4.peg.1426"/>
<protein>
    <submittedName>
        <fullName evidence="1">DNA alkylation repair enzyme</fullName>
    </submittedName>
</protein>
<reference evidence="1 2" key="1">
    <citation type="journal article" date="2015" name="Genome Announc.">
        <title>Expanding the biotechnology potential of lactobacilli through comparative genomics of 213 strains and associated genera.</title>
        <authorList>
            <person name="Sun Z."/>
            <person name="Harris H.M."/>
            <person name="McCann A."/>
            <person name="Guo C."/>
            <person name="Argimon S."/>
            <person name="Zhang W."/>
            <person name="Yang X."/>
            <person name="Jeffery I.B."/>
            <person name="Cooney J.C."/>
            <person name="Kagawa T.F."/>
            <person name="Liu W."/>
            <person name="Song Y."/>
            <person name="Salvetti E."/>
            <person name="Wrobel A."/>
            <person name="Rasinkangas P."/>
            <person name="Parkhill J."/>
            <person name="Rea M.C."/>
            <person name="O'Sullivan O."/>
            <person name="Ritari J."/>
            <person name="Douillard F.P."/>
            <person name="Paul Ross R."/>
            <person name="Yang R."/>
            <person name="Briner A.E."/>
            <person name="Felis G.E."/>
            <person name="de Vos W.M."/>
            <person name="Barrangou R."/>
            <person name="Klaenhammer T.R."/>
            <person name="Caufield P.W."/>
            <person name="Cui Y."/>
            <person name="Zhang H."/>
            <person name="O'Toole P.W."/>
        </authorList>
    </citation>
    <scope>NUCLEOTIDE SEQUENCE [LARGE SCALE GENOMIC DNA]</scope>
    <source>
        <strain evidence="1 2">DSM 24302</strain>
    </source>
</reference>
<accession>A0A0R2D3S5</accession>
<dbReference type="InterPro" id="IPR014825">
    <property type="entry name" value="DNA_alkylation"/>
</dbReference>
<dbReference type="PANTHER" id="PTHR34070">
    <property type="entry name" value="ARMADILLO-TYPE FOLD"/>
    <property type="match status" value="1"/>
</dbReference>
<comment type="caution">
    <text evidence="1">The sequence shown here is derived from an EMBL/GenBank/DDBJ whole genome shotgun (WGS) entry which is preliminary data.</text>
</comment>
<dbReference type="InterPro" id="IPR016024">
    <property type="entry name" value="ARM-type_fold"/>
</dbReference>
<proteinExistence type="predicted"/>
<dbReference type="CDD" id="cd07064">
    <property type="entry name" value="AlkD_like_1"/>
    <property type="match status" value="1"/>
</dbReference>
<dbReference type="PANTHER" id="PTHR34070:SF1">
    <property type="entry name" value="DNA ALKYLATION REPAIR PROTEIN"/>
    <property type="match status" value="1"/>
</dbReference>
<organism evidence="1 2">
    <name type="scientific">Lentilactobacillus senioris DSM 24302 = JCM 17472</name>
    <dbReference type="NCBI Taxonomy" id="1423802"/>
    <lineage>
        <taxon>Bacteria</taxon>
        <taxon>Bacillati</taxon>
        <taxon>Bacillota</taxon>
        <taxon>Bacilli</taxon>
        <taxon>Lactobacillales</taxon>
        <taxon>Lactobacillaceae</taxon>
        <taxon>Lentilactobacillus</taxon>
    </lineage>
</organism>
<dbReference type="Proteomes" id="UP000051256">
    <property type="component" value="Unassembled WGS sequence"/>
</dbReference>
<dbReference type="Gene3D" id="1.25.10.90">
    <property type="match status" value="1"/>
</dbReference>
<evidence type="ECO:0000313" key="2">
    <source>
        <dbReference type="Proteomes" id="UP000051256"/>
    </source>
</evidence>
<dbReference type="STRING" id="1423802.FC56_GL001407"/>
<name>A0A0R2D3S5_9LACO</name>